<proteinExistence type="predicted"/>
<evidence type="ECO:0000256" key="1">
    <source>
        <dbReference type="ARBA" id="ARBA00022553"/>
    </source>
</evidence>
<dbReference type="Gene3D" id="3.40.50.2300">
    <property type="match status" value="1"/>
</dbReference>
<dbReference type="GO" id="GO:0006355">
    <property type="term" value="P:regulation of DNA-templated transcription"/>
    <property type="evidence" value="ECO:0007669"/>
    <property type="project" value="InterPro"/>
</dbReference>
<dbReference type="GO" id="GO:0003677">
    <property type="term" value="F:DNA binding"/>
    <property type="evidence" value="ECO:0007669"/>
    <property type="project" value="UniProtKB-KW"/>
</dbReference>
<dbReference type="InterPro" id="IPR016032">
    <property type="entry name" value="Sig_transdc_resp-reg_C-effctor"/>
</dbReference>
<dbReference type="SUPFAM" id="SSF52172">
    <property type="entry name" value="CheY-like"/>
    <property type="match status" value="1"/>
</dbReference>
<dbReference type="CDD" id="cd17535">
    <property type="entry name" value="REC_NarL-like"/>
    <property type="match status" value="1"/>
</dbReference>
<dbReference type="InterPro" id="IPR039420">
    <property type="entry name" value="WalR-like"/>
</dbReference>
<dbReference type="PANTHER" id="PTHR43214">
    <property type="entry name" value="TWO-COMPONENT RESPONSE REGULATOR"/>
    <property type="match status" value="1"/>
</dbReference>
<feature type="domain" description="HTH luxR-type" evidence="3">
    <location>
        <begin position="150"/>
        <end position="215"/>
    </location>
</feature>
<evidence type="ECO:0000313" key="5">
    <source>
        <dbReference type="EMBL" id="VAW08631.1"/>
    </source>
</evidence>
<name>A0A3B0SQL1_9ZZZZ</name>
<reference evidence="5" key="1">
    <citation type="submission" date="2018-06" db="EMBL/GenBank/DDBJ databases">
        <authorList>
            <person name="Zhirakovskaya E."/>
        </authorList>
    </citation>
    <scope>NUCLEOTIDE SEQUENCE</scope>
</reference>
<dbReference type="PROSITE" id="PS50110">
    <property type="entry name" value="RESPONSE_REGULATORY"/>
    <property type="match status" value="1"/>
</dbReference>
<dbReference type="InterPro" id="IPR001789">
    <property type="entry name" value="Sig_transdc_resp-reg_receiver"/>
</dbReference>
<dbReference type="SMART" id="SM00448">
    <property type="entry name" value="REC"/>
    <property type="match status" value="1"/>
</dbReference>
<organism evidence="5">
    <name type="scientific">hydrothermal vent metagenome</name>
    <dbReference type="NCBI Taxonomy" id="652676"/>
    <lineage>
        <taxon>unclassified sequences</taxon>
        <taxon>metagenomes</taxon>
        <taxon>ecological metagenomes</taxon>
    </lineage>
</organism>
<keyword evidence="2" id="KW-0238">DNA-binding</keyword>
<dbReference type="SMART" id="SM00421">
    <property type="entry name" value="HTH_LUXR"/>
    <property type="match status" value="1"/>
</dbReference>
<feature type="domain" description="Response regulatory" evidence="4">
    <location>
        <begin position="5"/>
        <end position="121"/>
    </location>
</feature>
<evidence type="ECO:0000259" key="4">
    <source>
        <dbReference type="PROSITE" id="PS50110"/>
    </source>
</evidence>
<dbReference type="PANTHER" id="PTHR43214:SF43">
    <property type="entry name" value="TWO-COMPONENT RESPONSE REGULATOR"/>
    <property type="match status" value="1"/>
</dbReference>
<protein>
    <submittedName>
        <fullName evidence="5">Two-component transcriptional response regulator, LuxR family</fullName>
    </submittedName>
</protein>
<evidence type="ECO:0000256" key="2">
    <source>
        <dbReference type="ARBA" id="ARBA00023125"/>
    </source>
</evidence>
<dbReference type="InterPro" id="IPR000792">
    <property type="entry name" value="Tscrpt_reg_LuxR_C"/>
</dbReference>
<dbReference type="Pfam" id="PF00196">
    <property type="entry name" value="GerE"/>
    <property type="match status" value="1"/>
</dbReference>
<dbReference type="CDD" id="cd06170">
    <property type="entry name" value="LuxR_C_like"/>
    <property type="match status" value="1"/>
</dbReference>
<dbReference type="PRINTS" id="PR00038">
    <property type="entry name" value="HTHLUXR"/>
</dbReference>
<gene>
    <name evidence="5" type="ORF">MNBD_ACTINO02-2090</name>
</gene>
<dbReference type="PROSITE" id="PS50043">
    <property type="entry name" value="HTH_LUXR_2"/>
    <property type="match status" value="1"/>
</dbReference>
<evidence type="ECO:0000259" key="3">
    <source>
        <dbReference type="PROSITE" id="PS50043"/>
    </source>
</evidence>
<accession>A0A3B0SQL1</accession>
<dbReference type="Pfam" id="PF00072">
    <property type="entry name" value="Response_reg"/>
    <property type="match status" value="1"/>
</dbReference>
<dbReference type="InterPro" id="IPR058245">
    <property type="entry name" value="NreC/VraR/RcsB-like_REC"/>
</dbReference>
<dbReference type="AlphaFoldDB" id="A0A3B0SQL1"/>
<dbReference type="InterPro" id="IPR011006">
    <property type="entry name" value="CheY-like_superfamily"/>
</dbReference>
<dbReference type="GO" id="GO:0000160">
    <property type="term" value="P:phosphorelay signal transduction system"/>
    <property type="evidence" value="ECO:0007669"/>
    <property type="project" value="InterPro"/>
</dbReference>
<dbReference type="SUPFAM" id="SSF46894">
    <property type="entry name" value="C-terminal effector domain of the bipartite response regulators"/>
    <property type="match status" value="1"/>
</dbReference>
<keyword evidence="1" id="KW-0597">Phosphoprotein</keyword>
<dbReference type="EMBL" id="UOEK01000477">
    <property type="protein sequence ID" value="VAW08631.1"/>
    <property type="molecule type" value="Genomic_DNA"/>
</dbReference>
<sequence length="218" mass="23857">MSKVRVVLADDHAVLRSGLKALLEADNDIEVVGESGDGKTCIEQVVALDPDIAILDINMPHCSGLEALETLGATAPRTRILILTMHDDIEYLRKVLALGGAGYVLKHAASEELMSAIRTVQDGGVYLHSDHARTLAMPDTEPETSPPDEPHARYESLSDREAEVLKLIALGYRNTEIADMAFISVKTVETYKSRLMQKLDLHSRAALVRFALDLDLLS</sequence>